<reference evidence="2 3" key="1">
    <citation type="submission" date="2020-08" db="EMBL/GenBank/DDBJ databases">
        <title>Arenibacter gaetbuli sp. nov., isolated from a sand dune.</title>
        <authorList>
            <person name="Park S."/>
            <person name="Yoon J.-H."/>
        </authorList>
    </citation>
    <scope>NUCLEOTIDE SEQUENCE [LARGE SCALE GENOMIC DNA]</scope>
    <source>
        <strain evidence="2 3">BSSL-BM3</strain>
    </source>
</reference>
<dbReference type="Pfam" id="PF13630">
    <property type="entry name" value="SdpI"/>
    <property type="match status" value="1"/>
</dbReference>
<name>A0ABR7QJP6_9FLAO</name>
<proteinExistence type="predicted"/>
<evidence type="ECO:0000313" key="2">
    <source>
        <dbReference type="EMBL" id="MBC8767406.1"/>
    </source>
</evidence>
<keyword evidence="1" id="KW-1133">Transmembrane helix</keyword>
<gene>
    <name evidence="2" type="ORF">H4O18_05325</name>
</gene>
<comment type="caution">
    <text evidence="2">The sequence shown here is derived from an EMBL/GenBank/DDBJ whole genome shotgun (WGS) entry which is preliminary data.</text>
</comment>
<keyword evidence="3" id="KW-1185">Reference proteome</keyword>
<keyword evidence="1" id="KW-0812">Transmembrane</keyword>
<dbReference type="InterPro" id="IPR025962">
    <property type="entry name" value="SdpI/YhfL"/>
</dbReference>
<evidence type="ECO:0000313" key="3">
    <source>
        <dbReference type="Proteomes" id="UP000618952"/>
    </source>
</evidence>
<organism evidence="2 3">
    <name type="scientific">Arenibacter arenosicollis</name>
    <dbReference type="NCBI Taxonomy" id="2762274"/>
    <lineage>
        <taxon>Bacteria</taxon>
        <taxon>Pseudomonadati</taxon>
        <taxon>Bacteroidota</taxon>
        <taxon>Flavobacteriia</taxon>
        <taxon>Flavobacteriales</taxon>
        <taxon>Flavobacteriaceae</taxon>
        <taxon>Arenibacter</taxon>
    </lineage>
</organism>
<feature type="transmembrane region" description="Helical" evidence="1">
    <location>
        <begin position="67"/>
        <end position="85"/>
    </location>
</feature>
<dbReference type="Proteomes" id="UP000618952">
    <property type="component" value="Unassembled WGS sequence"/>
</dbReference>
<feature type="transmembrane region" description="Helical" evidence="1">
    <location>
        <begin position="43"/>
        <end position="61"/>
    </location>
</feature>
<dbReference type="RefSeq" id="WP_187582155.1">
    <property type="nucleotide sequence ID" value="NZ_JACLHY010000003.1"/>
</dbReference>
<keyword evidence="1" id="KW-0472">Membrane</keyword>
<evidence type="ECO:0000256" key="1">
    <source>
        <dbReference type="SAM" id="Phobius"/>
    </source>
</evidence>
<protein>
    <submittedName>
        <fullName evidence="2">SdpI family protein</fullName>
    </submittedName>
</protein>
<sequence length="107" mass="12359">MIFAWYYKAFPPKSINFIYGYRSRKSMRNQETWDFGNKIGAKMMIYAGMATLVVGTAAYFISPPWSLGISGFFLVVALFVGIFWCEQQLAHNFDKNGRRMNKEGKPH</sequence>
<accession>A0ABR7QJP6</accession>
<dbReference type="EMBL" id="JACLHY010000003">
    <property type="protein sequence ID" value="MBC8767406.1"/>
    <property type="molecule type" value="Genomic_DNA"/>
</dbReference>